<evidence type="ECO:0000313" key="1">
    <source>
        <dbReference type="EMBL" id="RNA07224.1"/>
    </source>
</evidence>
<reference evidence="1 2" key="1">
    <citation type="journal article" date="2018" name="Sci. Rep.">
        <title>Genomic signatures of local adaptation to the degree of environmental predictability in rotifers.</title>
        <authorList>
            <person name="Franch-Gras L."/>
            <person name="Hahn C."/>
            <person name="Garcia-Roger E.M."/>
            <person name="Carmona M.J."/>
            <person name="Serra M."/>
            <person name="Gomez A."/>
        </authorList>
    </citation>
    <scope>NUCLEOTIDE SEQUENCE [LARGE SCALE GENOMIC DNA]</scope>
    <source>
        <strain evidence="1">HYR1</strain>
    </source>
</reference>
<dbReference type="AlphaFoldDB" id="A0A3M7Q7Q0"/>
<dbReference type="Proteomes" id="UP000276133">
    <property type="component" value="Unassembled WGS sequence"/>
</dbReference>
<comment type="caution">
    <text evidence="1">The sequence shown here is derived from an EMBL/GenBank/DDBJ whole genome shotgun (WGS) entry which is preliminary data.</text>
</comment>
<dbReference type="EMBL" id="REGN01007119">
    <property type="protein sequence ID" value="RNA07224.1"/>
    <property type="molecule type" value="Genomic_DNA"/>
</dbReference>
<gene>
    <name evidence="1" type="ORF">BpHYR1_007920</name>
</gene>
<organism evidence="1 2">
    <name type="scientific">Brachionus plicatilis</name>
    <name type="common">Marine rotifer</name>
    <name type="synonym">Brachionus muelleri</name>
    <dbReference type="NCBI Taxonomy" id="10195"/>
    <lineage>
        <taxon>Eukaryota</taxon>
        <taxon>Metazoa</taxon>
        <taxon>Spiralia</taxon>
        <taxon>Gnathifera</taxon>
        <taxon>Rotifera</taxon>
        <taxon>Eurotatoria</taxon>
        <taxon>Monogononta</taxon>
        <taxon>Pseudotrocha</taxon>
        <taxon>Ploima</taxon>
        <taxon>Brachionidae</taxon>
        <taxon>Brachionus</taxon>
    </lineage>
</organism>
<evidence type="ECO:0000313" key="2">
    <source>
        <dbReference type="Proteomes" id="UP000276133"/>
    </source>
</evidence>
<accession>A0A3M7Q7Q0</accession>
<feature type="non-terminal residue" evidence="1">
    <location>
        <position position="1"/>
    </location>
</feature>
<protein>
    <submittedName>
        <fullName evidence="1">Uncharacterized protein</fullName>
    </submittedName>
</protein>
<proteinExistence type="predicted"/>
<keyword evidence="2" id="KW-1185">Reference proteome</keyword>
<sequence>YFYDSTRIRNSNYREKGSYRSRGHIVYVYILRFNMNGKCEQLFTKKCDHEYQVVLDIDNFER</sequence>
<name>A0A3M7Q7Q0_BRAPC</name>